<gene>
    <name evidence="1" type="ORF">ARALYDRAFT_905453</name>
</gene>
<dbReference type="Proteomes" id="UP000008694">
    <property type="component" value="Unassembled WGS sequence"/>
</dbReference>
<proteinExistence type="predicted"/>
<dbReference type="HOGENOM" id="CLU_3109146_0_0_1"/>
<keyword evidence="2" id="KW-1185">Reference proteome</keyword>
<evidence type="ECO:0000313" key="1">
    <source>
        <dbReference type="EMBL" id="EFH51878.1"/>
    </source>
</evidence>
<protein>
    <submittedName>
        <fullName evidence="1">Predicted protein</fullName>
    </submittedName>
</protein>
<name>D7LMC3_ARALL</name>
<organism evidence="2">
    <name type="scientific">Arabidopsis lyrata subsp. lyrata</name>
    <name type="common">Lyre-leaved rock-cress</name>
    <dbReference type="NCBI Taxonomy" id="81972"/>
    <lineage>
        <taxon>Eukaryota</taxon>
        <taxon>Viridiplantae</taxon>
        <taxon>Streptophyta</taxon>
        <taxon>Embryophyta</taxon>
        <taxon>Tracheophyta</taxon>
        <taxon>Spermatophyta</taxon>
        <taxon>Magnoliopsida</taxon>
        <taxon>eudicotyledons</taxon>
        <taxon>Gunneridae</taxon>
        <taxon>Pentapetalae</taxon>
        <taxon>rosids</taxon>
        <taxon>malvids</taxon>
        <taxon>Brassicales</taxon>
        <taxon>Brassicaceae</taxon>
        <taxon>Camelineae</taxon>
        <taxon>Arabidopsis</taxon>
    </lineage>
</organism>
<sequence length="51" mass="5941">MLTAVQRFDRRALKIMMGKSNIVFAPRTTFRFPNLENTKEQPALNNYTHDG</sequence>
<dbReference type="EMBL" id="GL348717">
    <property type="protein sequence ID" value="EFH51878.1"/>
    <property type="molecule type" value="Genomic_DNA"/>
</dbReference>
<dbReference type="AlphaFoldDB" id="D7LMC3"/>
<reference evidence="2" key="1">
    <citation type="journal article" date="2011" name="Nat. Genet.">
        <title>The Arabidopsis lyrata genome sequence and the basis of rapid genome size change.</title>
        <authorList>
            <person name="Hu T.T."/>
            <person name="Pattyn P."/>
            <person name="Bakker E.G."/>
            <person name="Cao J."/>
            <person name="Cheng J.-F."/>
            <person name="Clark R.M."/>
            <person name="Fahlgren N."/>
            <person name="Fawcett J.A."/>
            <person name="Grimwood J."/>
            <person name="Gundlach H."/>
            <person name="Haberer G."/>
            <person name="Hollister J.D."/>
            <person name="Ossowski S."/>
            <person name="Ottilar R.P."/>
            <person name="Salamov A.A."/>
            <person name="Schneeberger K."/>
            <person name="Spannagl M."/>
            <person name="Wang X."/>
            <person name="Yang L."/>
            <person name="Nasrallah M.E."/>
            <person name="Bergelson J."/>
            <person name="Carrington J.C."/>
            <person name="Gaut B.S."/>
            <person name="Schmutz J."/>
            <person name="Mayer K.F.X."/>
            <person name="Van de Peer Y."/>
            <person name="Grigoriev I.V."/>
            <person name="Nordborg M."/>
            <person name="Weigel D."/>
            <person name="Guo Y.-L."/>
        </authorList>
    </citation>
    <scope>NUCLEOTIDE SEQUENCE [LARGE SCALE GENOMIC DNA]</scope>
    <source>
        <strain evidence="2">cv. MN47</strain>
    </source>
</reference>
<accession>D7LMC3</accession>
<dbReference type="Gramene" id="scaffold_501157.1">
    <property type="protein sequence ID" value="scaffold_501157.1"/>
    <property type="gene ID" value="scaffold_501157.1"/>
</dbReference>
<evidence type="ECO:0000313" key="2">
    <source>
        <dbReference type="Proteomes" id="UP000008694"/>
    </source>
</evidence>